<dbReference type="Pfam" id="PF00090">
    <property type="entry name" value="TSP_1"/>
    <property type="match status" value="1"/>
</dbReference>
<evidence type="ECO:0000313" key="3">
    <source>
        <dbReference type="EMBL" id="KAL0185969.1"/>
    </source>
</evidence>
<dbReference type="Gene3D" id="2.20.100.10">
    <property type="entry name" value="Thrombospondin type-1 (TSP1) repeat"/>
    <property type="match status" value="1"/>
</dbReference>
<proteinExistence type="predicted"/>
<evidence type="ECO:0000256" key="1">
    <source>
        <dbReference type="ARBA" id="ARBA00023157"/>
    </source>
</evidence>
<reference evidence="3 4" key="1">
    <citation type="submission" date="2024-05" db="EMBL/GenBank/DDBJ databases">
        <title>Genome sequencing and assembly of Indian major carp, Cirrhinus mrigala (Hamilton, 1822).</title>
        <authorList>
            <person name="Mohindra V."/>
            <person name="Chowdhury L.M."/>
            <person name="Lal K."/>
            <person name="Jena J.K."/>
        </authorList>
    </citation>
    <scope>NUCLEOTIDE SEQUENCE [LARGE SCALE GENOMIC DNA]</scope>
    <source>
        <strain evidence="3">CM1030</strain>
        <tissue evidence="3">Blood</tissue>
    </source>
</reference>
<dbReference type="AlphaFoldDB" id="A0ABD0QIL8"/>
<protein>
    <submittedName>
        <fullName evidence="3">Uncharacterized protein</fullName>
    </submittedName>
</protein>
<dbReference type="SUPFAM" id="SSF82895">
    <property type="entry name" value="TSP-1 type 1 repeat"/>
    <property type="match status" value="1"/>
</dbReference>
<accession>A0ABD0QIL8</accession>
<dbReference type="Proteomes" id="UP001529510">
    <property type="component" value="Unassembled WGS sequence"/>
</dbReference>
<name>A0ABD0QIL8_CIRMR</name>
<keyword evidence="4" id="KW-1185">Reference proteome</keyword>
<dbReference type="InterPro" id="IPR000884">
    <property type="entry name" value="TSP1_rpt"/>
</dbReference>
<dbReference type="EMBL" id="JAMKFB020000008">
    <property type="protein sequence ID" value="KAL0185969.1"/>
    <property type="molecule type" value="Genomic_DNA"/>
</dbReference>
<feature type="region of interest" description="Disordered" evidence="2">
    <location>
        <begin position="29"/>
        <end position="64"/>
    </location>
</feature>
<dbReference type="InterPro" id="IPR036383">
    <property type="entry name" value="TSP1_rpt_sf"/>
</dbReference>
<evidence type="ECO:0000256" key="2">
    <source>
        <dbReference type="SAM" id="MobiDB-lite"/>
    </source>
</evidence>
<organism evidence="3 4">
    <name type="scientific">Cirrhinus mrigala</name>
    <name type="common">Mrigala</name>
    <dbReference type="NCBI Taxonomy" id="683832"/>
    <lineage>
        <taxon>Eukaryota</taxon>
        <taxon>Metazoa</taxon>
        <taxon>Chordata</taxon>
        <taxon>Craniata</taxon>
        <taxon>Vertebrata</taxon>
        <taxon>Euteleostomi</taxon>
        <taxon>Actinopterygii</taxon>
        <taxon>Neopterygii</taxon>
        <taxon>Teleostei</taxon>
        <taxon>Ostariophysi</taxon>
        <taxon>Cypriniformes</taxon>
        <taxon>Cyprinidae</taxon>
        <taxon>Labeoninae</taxon>
        <taxon>Labeonini</taxon>
        <taxon>Cirrhinus</taxon>
    </lineage>
</organism>
<gene>
    <name evidence="3" type="ORF">M9458_017639</name>
</gene>
<feature type="non-terminal residue" evidence="3">
    <location>
        <position position="1"/>
    </location>
</feature>
<sequence>HGGWSSWGNWGPCPVTCLYEGHSPEKEIRRRSCSNPAPSSAPRGNDCEGSSTDSRPCSGLPFCP</sequence>
<evidence type="ECO:0000313" key="4">
    <source>
        <dbReference type="Proteomes" id="UP001529510"/>
    </source>
</evidence>
<keyword evidence="1" id="KW-1015">Disulfide bond</keyword>
<comment type="caution">
    <text evidence="3">The sequence shown here is derived from an EMBL/GenBank/DDBJ whole genome shotgun (WGS) entry which is preliminary data.</text>
</comment>
<dbReference type="PRINTS" id="PR01705">
    <property type="entry name" value="TSP1REPEAT"/>
</dbReference>
<dbReference type="PROSITE" id="PS50092">
    <property type="entry name" value="TSP1"/>
    <property type="match status" value="1"/>
</dbReference>
<feature type="non-terminal residue" evidence="3">
    <location>
        <position position="64"/>
    </location>
</feature>
<dbReference type="FunFam" id="2.20.100.10:FF:000001">
    <property type="entry name" value="semaphorin-5A isoform X1"/>
    <property type="match status" value="1"/>
</dbReference>